<evidence type="ECO:0008006" key="4">
    <source>
        <dbReference type="Google" id="ProtNLM"/>
    </source>
</evidence>
<evidence type="ECO:0000256" key="1">
    <source>
        <dbReference type="SAM" id="SignalP"/>
    </source>
</evidence>
<keyword evidence="1" id="KW-0732">Signal</keyword>
<keyword evidence="3" id="KW-1185">Reference proteome</keyword>
<proteinExistence type="predicted"/>
<dbReference type="RefSeq" id="WP_376871662.1">
    <property type="nucleotide sequence ID" value="NZ_JBHUHP010000001.1"/>
</dbReference>
<feature type="chain" id="PRO_5046401115" description="Metalloprotease" evidence="1">
    <location>
        <begin position="32"/>
        <end position="465"/>
    </location>
</feature>
<dbReference type="Proteomes" id="UP001597402">
    <property type="component" value="Unassembled WGS sequence"/>
</dbReference>
<dbReference type="PROSITE" id="PS51257">
    <property type="entry name" value="PROKAR_LIPOPROTEIN"/>
    <property type="match status" value="1"/>
</dbReference>
<gene>
    <name evidence="2" type="ORF">ACFSHS_03300</name>
</gene>
<protein>
    <recommendedName>
        <fullName evidence="4">Metalloprotease</fullName>
    </recommendedName>
</protein>
<comment type="caution">
    <text evidence="2">The sequence shown here is derived from an EMBL/GenBank/DDBJ whole genome shotgun (WGS) entry which is preliminary data.</text>
</comment>
<dbReference type="SUPFAM" id="SSF55486">
    <property type="entry name" value="Metalloproteases ('zincins'), catalytic domain"/>
    <property type="match status" value="1"/>
</dbReference>
<organism evidence="2 3">
    <name type="scientific">Blastococcus deserti</name>
    <dbReference type="NCBI Taxonomy" id="2259033"/>
    <lineage>
        <taxon>Bacteria</taxon>
        <taxon>Bacillati</taxon>
        <taxon>Actinomycetota</taxon>
        <taxon>Actinomycetes</taxon>
        <taxon>Geodermatophilales</taxon>
        <taxon>Geodermatophilaceae</taxon>
        <taxon>Blastococcus</taxon>
    </lineage>
</organism>
<reference evidence="3" key="1">
    <citation type="journal article" date="2019" name="Int. J. Syst. Evol. Microbiol.">
        <title>The Global Catalogue of Microorganisms (GCM) 10K type strain sequencing project: providing services to taxonomists for standard genome sequencing and annotation.</title>
        <authorList>
            <consortium name="The Broad Institute Genomics Platform"/>
            <consortium name="The Broad Institute Genome Sequencing Center for Infectious Disease"/>
            <person name="Wu L."/>
            <person name="Ma J."/>
        </authorList>
    </citation>
    <scope>NUCLEOTIDE SEQUENCE [LARGE SCALE GENOMIC DNA]</scope>
    <source>
        <strain evidence="3">JCM 3338</strain>
    </source>
</reference>
<evidence type="ECO:0000313" key="2">
    <source>
        <dbReference type="EMBL" id="MFD2090591.1"/>
    </source>
</evidence>
<accession>A0ABW4X5D2</accession>
<sequence>MTPVLRRALPAAAAVALLLAGCATEVVPGQASPGPGEPVDVPPEDFPITGVSDEPIDQFARNALADLNTFWESAYPEYFDDEFTPLRGGYFSVDSDAVDEDAYPATGIGCPGSPTSPDSVAGNAFYDPECDLIAYDRALLEELSADYGRFLVPVVMAHEFGHAMQGRFGFSERGIQDETQADCLAGAWTAWVAAGESEHVSIRTPELDDVIRGFLLLRDDVGSDPDDTQAHGSYFDRVSAFYEGFDGGVQPCRDDFGEDRLFTAATFASDREYLSQGNAAFDLIVDWVGTTLPQFWSEVFPAAFGTDFEPPAVEGFEGTAPDCEPLRDRDLGYCPEDFTVYVDETDLAAPAYEEIGDFALTTALALPYSLAVRDQAGLSTDDGAATRSAVCLTGWYEAQWYNDAFAETLPGVSISPGDIDEAVQFLLTYGVDDQVFPNTDASGFELVGAFRTGFLEGGEACELER</sequence>
<evidence type="ECO:0000313" key="3">
    <source>
        <dbReference type="Proteomes" id="UP001597402"/>
    </source>
</evidence>
<dbReference type="EMBL" id="JBHUHP010000001">
    <property type="protein sequence ID" value="MFD2090591.1"/>
    <property type="molecule type" value="Genomic_DNA"/>
</dbReference>
<feature type="signal peptide" evidence="1">
    <location>
        <begin position="1"/>
        <end position="31"/>
    </location>
</feature>
<name>A0ABW4X5D2_9ACTN</name>